<dbReference type="EMBL" id="JAUSUR010000003">
    <property type="protein sequence ID" value="MDQ0361251.1"/>
    <property type="molecule type" value="Genomic_DNA"/>
</dbReference>
<gene>
    <name evidence="3" type="ORF">J2S15_001998</name>
</gene>
<evidence type="ECO:0000313" key="4">
    <source>
        <dbReference type="Proteomes" id="UP001230220"/>
    </source>
</evidence>
<evidence type="ECO:0000259" key="2">
    <source>
        <dbReference type="PROSITE" id="PS50943"/>
    </source>
</evidence>
<dbReference type="CDD" id="cd00093">
    <property type="entry name" value="HTH_XRE"/>
    <property type="match status" value="1"/>
</dbReference>
<reference evidence="3 4" key="1">
    <citation type="submission" date="2023-07" db="EMBL/GenBank/DDBJ databases">
        <title>Genomic Encyclopedia of Type Strains, Phase IV (KMG-IV): sequencing the most valuable type-strain genomes for metagenomic binning, comparative biology and taxonomic classification.</title>
        <authorList>
            <person name="Goeker M."/>
        </authorList>
    </citation>
    <scope>NUCLEOTIDE SEQUENCE [LARGE SCALE GENOMIC DNA]</scope>
    <source>
        <strain evidence="3 4">DSM 16784</strain>
    </source>
</reference>
<dbReference type="SUPFAM" id="SSF47413">
    <property type="entry name" value="lambda repressor-like DNA-binding domains"/>
    <property type="match status" value="1"/>
</dbReference>
<dbReference type="PROSITE" id="PS50943">
    <property type="entry name" value="HTH_CROC1"/>
    <property type="match status" value="1"/>
</dbReference>
<evidence type="ECO:0000256" key="1">
    <source>
        <dbReference type="ARBA" id="ARBA00023125"/>
    </source>
</evidence>
<organism evidence="3 4">
    <name type="scientific">Breznakia pachnodae</name>
    <dbReference type="NCBI Taxonomy" id="265178"/>
    <lineage>
        <taxon>Bacteria</taxon>
        <taxon>Bacillati</taxon>
        <taxon>Bacillota</taxon>
        <taxon>Erysipelotrichia</taxon>
        <taxon>Erysipelotrichales</taxon>
        <taxon>Erysipelotrichaceae</taxon>
        <taxon>Breznakia</taxon>
    </lineage>
</organism>
<name>A0ABU0E3E7_9FIRM</name>
<accession>A0ABU0E3E7</accession>
<dbReference type="Pfam" id="PF18931">
    <property type="entry name" value="DUF5680"/>
    <property type="match status" value="1"/>
</dbReference>
<keyword evidence="4" id="KW-1185">Reference proteome</keyword>
<feature type="domain" description="HTH cro/C1-type" evidence="2">
    <location>
        <begin position="7"/>
        <end position="61"/>
    </location>
</feature>
<dbReference type="Pfam" id="PF01381">
    <property type="entry name" value="HTH_3"/>
    <property type="match status" value="1"/>
</dbReference>
<dbReference type="SMART" id="SM00530">
    <property type="entry name" value="HTH_XRE"/>
    <property type="match status" value="1"/>
</dbReference>
<keyword evidence="1" id="KW-0238">DNA-binding</keyword>
<dbReference type="InterPro" id="IPR001387">
    <property type="entry name" value="Cro/C1-type_HTH"/>
</dbReference>
<protein>
    <submittedName>
        <fullName evidence="3">Transcriptional regulator with XRE-family HTH domain</fullName>
    </submittedName>
</protein>
<comment type="caution">
    <text evidence="3">The sequence shown here is derived from an EMBL/GenBank/DDBJ whole genome shotgun (WGS) entry which is preliminary data.</text>
</comment>
<dbReference type="Gene3D" id="1.10.260.40">
    <property type="entry name" value="lambda repressor-like DNA-binding domains"/>
    <property type="match status" value="1"/>
</dbReference>
<dbReference type="Proteomes" id="UP001230220">
    <property type="component" value="Unassembled WGS sequence"/>
</dbReference>
<dbReference type="PANTHER" id="PTHR46558:SF13">
    <property type="entry name" value="HTH-TYPE TRANSCRIPTIONAL REGULATOR IMMR"/>
    <property type="match status" value="1"/>
</dbReference>
<dbReference type="InterPro" id="IPR010982">
    <property type="entry name" value="Lambda_DNA-bd_dom_sf"/>
</dbReference>
<dbReference type="PANTHER" id="PTHR46558">
    <property type="entry name" value="TRACRIPTIONAL REGULATORY PROTEIN-RELATED-RELATED"/>
    <property type="match status" value="1"/>
</dbReference>
<dbReference type="InterPro" id="IPR043735">
    <property type="entry name" value="DUF5680"/>
</dbReference>
<proteinExistence type="predicted"/>
<dbReference type="RefSeq" id="WP_307407815.1">
    <property type="nucleotide sequence ID" value="NZ_JAUSUR010000003.1"/>
</dbReference>
<evidence type="ECO:0000313" key="3">
    <source>
        <dbReference type="EMBL" id="MDQ0361251.1"/>
    </source>
</evidence>
<sequence>MNFSQKLQLLRKSRGITQEELSDKLLVSRQAVAKWESGQTYPDIDNLIHISDIFKVSVDYLVKDNDCEVSITDSTITSKEVLTEFLLKAKHHTYAAKQGKCESSRPNSYDYKYEENDYLYIDTYLGSEYFTGEEAVWIKEVPVYSMNYVGRVLDDRFSGDFLKEALLRGDKSNPYRGPKFYQQGSYTYSCEVNGDMDWYQGYEEIYYENDKIYECYFHGGMVR</sequence>